<comment type="caution">
    <text evidence="1">The sequence shown here is derived from an EMBL/GenBank/DDBJ whole genome shotgun (WGS) entry which is preliminary data.</text>
</comment>
<protein>
    <submittedName>
        <fullName evidence="1">Uncharacterized protein</fullName>
    </submittedName>
</protein>
<accession>A0ABP5F3R1</accession>
<evidence type="ECO:0000313" key="2">
    <source>
        <dbReference type="Proteomes" id="UP001500751"/>
    </source>
</evidence>
<reference evidence="2" key="1">
    <citation type="journal article" date="2019" name="Int. J. Syst. Evol. Microbiol.">
        <title>The Global Catalogue of Microorganisms (GCM) 10K type strain sequencing project: providing services to taxonomists for standard genome sequencing and annotation.</title>
        <authorList>
            <consortium name="The Broad Institute Genomics Platform"/>
            <consortium name="The Broad Institute Genome Sequencing Center for Infectious Disease"/>
            <person name="Wu L."/>
            <person name="Ma J."/>
        </authorList>
    </citation>
    <scope>NUCLEOTIDE SEQUENCE [LARGE SCALE GENOMIC DNA]</scope>
    <source>
        <strain evidence="2">JCM 16014</strain>
    </source>
</reference>
<proteinExistence type="predicted"/>
<name>A0ABP5F3R1_9ACTN</name>
<dbReference type="EMBL" id="BAAAQN010000004">
    <property type="protein sequence ID" value="GAA2016048.1"/>
    <property type="molecule type" value="Genomic_DNA"/>
</dbReference>
<evidence type="ECO:0000313" key="1">
    <source>
        <dbReference type="EMBL" id="GAA2016048.1"/>
    </source>
</evidence>
<dbReference type="RefSeq" id="WP_344664230.1">
    <property type="nucleotide sequence ID" value="NZ_BAAAQN010000004.1"/>
</dbReference>
<organism evidence="1 2">
    <name type="scientific">Catenulispora yoronensis</name>
    <dbReference type="NCBI Taxonomy" id="450799"/>
    <lineage>
        <taxon>Bacteria</taxon>
        <taxon>Bacillati</taxon>
        <taxon>Actinomycetota</taxon>
        <taxon>Actinomycetes</taxon>
        <taxon>Catenulisporales</taxon>
        <taxon>Catenulisporaceae</taxon>
        <taxon>Catenulispora</taxon>
    </lineage>
</organism>
<gene>
    <name evidence="1" type="ORF">GCM10009839_09340</name>
</gene>
<keyword evidence="2" id="KW-1185">Reference proteome</keyword>
<sequence>MADTTGRDRDAVRELAASLGDRANALAAEGRVGEVAGVWEEAIAGLGSEGERALIVLAYGWYQGLHGEVEHGVRLALGLRDCGVGPVRGQVRALVRSRWRVEPLTVERVWGEVVGGELPVWVFVSDEDVDAVAEWVSAGSWEESRARYAAVVAAMAAPEVDAVLEELRLGSDRLAGVVAVHRAVLALGGDVGYACLRGADEAARQSATAIAARDWGALRACGVIEAAQGLPLLGRVHEVMAATARSERVPPSVLEKIGDLVVGAQDWERERAMEDLAALGEGVTGELLAAVAPSGTTSTGPWPAAE</sequence>
<dbReference type="Proteomes" id="UP001500751">
    <property type="component" value="Unassembled WGS sequence"/>
</dbReference>